<reference evidence="13 14" key="1">
    <citation type="submission" date="2023-12" db="EMBL/GenBank/DDBJ databases">
        <title>A high-quality genome assembly for Dillenia turbinata (Dilleniales).</title>
        <authorList>
            <person name="Chanderbali A."/>
        </authorList>
    </citation>
    <scope>NUCLEOTIDE SEQUENCE [LARGE SCALE GENOMIC DNA]</scope>
    <source>
        <strain evidence="13">LSX21</strain>
        <tissue evidence="13">Leaf</tissue>
    </source>
</reference>
<evidence type="ECO:0000256" key="11">
    <source>
        <dbReference type="SAM" id="Coils"/>
    </source>
</evidence>
<keyword evidence="14" id="KW-1185">Reference proteome</keyword>
<feature type="domain" description="Morc S5" evidence="12">
    <location>
        <begin position="399"/>
        <end position="537"/>
    </location>
</feature>
<dbReference type="GO" id="GO:0006281">
    <property type="term" value="P:DNA repair"/>
    <property type="evidence" value="ECO:0007669"/>
    <property type="project" value="UniProtKB-KW"/>
</dbReference>
<dbReference type="EMBL" id="JBAMMX010000020">
    <property type="protein sequence ID" value="KAK6920674.1"/>
    <property type="molecule type" value="Genomic_DNA"/>
</dbReference>
<keyword evidence="4" id="KW-0255">Endonuclease</keyword>
<evidence type="ECO:0000256" key="1">
    <source>
        <dbReference type="ARBA" id="ARBA00004123"/>
    </source>
</evidence>
<evidence type="ECO:0000256" key="6">
    <source>
        <dbReference type="ARBA" id="ARBA00022853"/>
    </source>
</evidence>
<dbReference type="AlphaFoldDB" id="A0AAN8UWY2"/>
<evidence type="ECO:0000256" key="7">
    <source>
        <dbReference type="ARBA" id="ARBA00023054"/>
    </source>
</evidence>
<proteinExistence type="inferred from homology"/>
<sequence length="746" mass="83284">MDNAVYPRGIITTVPSPNLNLSDFIRSSAQDETDTSMLCHCHGLGKDGVRISRIDPDSLVTVTQNEEFKLQVVQHQLSKSYSVGQESQCTGQSSSSIIFQGQSPMADSSISSASPLCPAPLSRQFWKAGNYDDEHVSKAAVPKNTGYVHIHPKFLHSNATSHKWVLGAIAELVDNAVDQIIYGATFINIDKITNPSDGTPALLFQDDGGGMGPEALRRCMSFGFSDKKSTLAIGQYGNGFKTSSMRLGADAMVFSCHVDHRNEINITQSVGLVSYTFLTKMGYNRVVVPVVDYKFNSSSEKYEPLYLYSREHFMSNLSILLQWSPYSTEVELLKQFEDIGYHGTKIVIYNLWCGDDGSTELDLDSHPEDIRVAGHAIEIGTGPYAKSISREHIANQFHYSLRAYLSILYLKLPQCFMIILRGRVIEHYVIANDLKYPEFIVYKPQSGGVEEGTILTTIGFLKEAPHVNIHGFNVYHKNRLILPFYRVAPRTSQKGRGVVGVLEANIIEPTHNKQEFEKTSLFQKLEARLKDMTIEYWNTHFQYIGYRNPVQILQPSPVSSHSGPKGAPDQPAGVIKSSASIIGSAIGATASRNFHFQEDEYNQLKDGQGQSTANMNTILEQGVRMKRKEHDLSGPGQVKRRPEVGTRMVECNREQQDLNSSRIQINDWETSHLLEMNKKLRADCLEKEKVEEELNSKVLQLASELEEAQQEYGRLIAELRLLGLDEGIFLMGLESCTGAFSSAAFL</sequence>
<organism evidence="13 14">
    <name type="scientific">Dillenia turbinata</name>
    <dbReference type="NCBI Taxonomy" id="194707"/>
    <lineage>
        <taxon>Eukaryota</taxon>
        <taxon>Viridiplantae</taxon>
        <taxon>Streptophyta</taxon>
        <taxon>Embryophyta</taxon>
        <taxon>Tracheophyta</taxon>
        <taxon>Spermatophyta</taxon>
        <taxon>Magnoliopsida</taxon>
        <taxon>eudicotyledons</taxon>
        <taxon>Gunneridae</taxon>
        <taxon>Pentapetalae</taxon>
        <taxon>Dilleniales</taxon>
        <taxon>Dilleniaceae</taxon>
        <taxon>Dillenia</taxon>
    </lineage>
</organism>
<keyword evidence="5" id="KW-0227">DNA damage</keyword>
<keyword evidence="9" id="KW-0234">DNA repair</keyword>
<dbReference type="GO" id="GO:0016887">
    <property type="term" value="F:ATP hydrolysis activity"/>
    <property type="evidence" value="ECO:0007669"/>
    <property type="project" value="InterPro"/>
</dbReference>
<dbReference type="Proteomes" id="UP001370490">
    <property type="component" value="Unassembled WGS sequence"/>
</dbReference>
<dbReference type="SUPFAM" id="SSF55874">
    <property type="entry name" value="ATPase domain of HSP90 chaperone/DNA topoisomerase II/histidine kinase"/>
    <property type="match status" value="1"/>
</dbReference>
<evidence type="ECO:0000313" key="14">
    <source>
        <dbReference type="Proteomes" id="UP001370490"/>
    </source>
</evidence>
<dbReference type="GO" id="GO:0006325">
    <property type="term" value="P:chromatin organization"/>
    <property type="evidence" value="ECO:0007669"/>
    <property type="project" value="UniProtKB-KW"/>
</dbReference>
<dbReference type="InterPro" id="IPR045261">
    <property type="entry name" value="MORC_ATPase"/>
</dbReference>
<feature type="coiled-coil region" evidence="11">
    <location>
        <begin position="687"/>
        <end position="725"/>
    </location>
</feature>
<dbReference type="InterPro" id="IPR036890">
    <property type="entry name" value="HATPase_C_sf"/>
</dbReference>
<evidence type="ECO:0000256" key="4">
    <source>
        <dbReference type="ARBA" id="ARBA00022759"/>
    </source>
</evidence>
<comment type="caution">
    <text evidence="13">The sequence shown here is derived from an EMBL/GenBank/DDBJ whole genome shotgun (WGS) entry which is preliminary data.</text>
</comment>
<evidence type="ECO:0000259" key="12">
    <source>
        <dbReference type="Pfam" id="PF17942"/>
    </source>
</evidence>
<comment type="subcellular location">
    <subcellularLocation>
        <location evidence="1">Nucleus</location>
    </subcellularLocation>
</comment>
<accession>A0AAN8UWY2</accession>
<dbReference type="Pfam" id="PF13589">
    <property type="entry name" value="HATPase_c_3"/>
    <property type="match status" value="1"/>
</dbReference>
<keyword evidence="8" id="KW-0943">RNA-mediated gene silencing</keyword>
<dbReference type="Gene3D" id="3.30.565.10">
    <property type="entry name" value="Histidine kinase-like ATPase, C-terminal domain"/>
    <property type="match status" value="1"/>
</dbReference>
<evidence type="ECO:0000256" key="9">
    <source>
        <dbReference type="ARBA" id="ARBA00023204"/>
    </source>
</evidence>
<keyword evidence="4" id="KW-0378">Hydrolase</keyword>
<evidence type="ECO:0000313" key="13">
    <source>
        <dbReference type="EMBL" id="KAK6920674.1"/>
    </source>
</evidence>
<keyword evidence="10" id="KW-0539">Nucleus</keyword>
<keyword evidence="7 11" id="KW-0175">Coiled coil</keyword>
<evidence type="ECO:0000256" key="3">
    <source>
        <dbReference type="ARBA" id="ARBA00022722"/>
    </source>
</evidence>
<dbReference type="GO" id="GO:0005634">
    <property type="term" value="C:nucleus"/>
    <property type="evidence" value="ECO:0007669"/>
    <property type="project" value="UniProtKB-SubCell"/>
</dbReference>
<dbReference type="PANTHER" id="PTHR23336">
    <property type="entry name" value="ZINC FINGER CW-TYPE COILED-COIL DOMAIN PROTEIN 3"/>
    <property type="match status" value="1"/>
</dbReference>
<dbReference type="GO" id="GO:0004519">
    <property type="term" value="F:endonuclease activity"/>
    <property type="evidence" value="ECO:0007669"/>
    <property type="project" value="UniProtKB-KW"/>
</dbReference>
<dbReference type="PANTHER" id="PTHR23336:SF44">
    <property type="entry name" value="PROTEIN MICRORCHIDIA 6"/>
    <property type="match status" value="1"/>
</dbReference>
<evidence type="ECO:0000256" key="2">
    <source>
        <dbReference type="ARBA" id="ARBA00007845"/>
    </source>
</evidence>
<name>A0AAN8UWY2_9MAGN</name>
<keyword evidence="6" id="KW-0156">Chromatin regulator</keyword>
<comment type="similarity">
    <text evidence="2">Belongs to the MORC ATPase protein family.</text>
</comment>
<gene>
    <name evidence="13" type="ORF">RJ641_014352</name>
</gene>
<dbReference type="InterPro" id="IPR041006">
    <property type="entry name" value="Morc_S5"/>
</dbReference>
<dbReference type="GO" id="GO:0031349">
    <property type="term" value="P:positive regulation of defense response"/>
    <property type="evidence" value="ECO:0007669"/>
    <property type="project" value="UniProtKB-ARBA"/>
</dbReference>
<evidence type="ECO:0000256" key="5">
    <source>
        <dbReference type="ARBA" id="ARBA00022763"/>
    </source>
</evidence>
<dbReference type="GO" id="GO:0031047">
    <property type="term" value="P:regulatory ncRNA-mediated gene silencing"/>
    <property type="evidence" value="ECO:0007669"/>
    <property type="project" value="UniProtKB-KW"/>
</dbReference>
<evidence type="ECO:0000256" key="10">
    <source>
        <dbReference type="ARBA" id="ARBA00023242"/>
    </source>
</evidence>
<keyword evidence="3" id="KW-0540">Nuclease</keyword>
<evidence type="ECO:0000256" key="8">
    <source>
        <dbReference type="ARBA" id="ARBA00023158"/>
    </source>
</evidence>
<dbReference type="Pfam" id="PF17942">
    <property type="entry name" value="Morc6_S5"/>
    <property type="match status" value="1"/>
</dbReference>
<protein>
    <submittedName>
        <fullName evidence="13">Morc, S5 domain 2-like</fullName>
    </submittedName>
</protein>